<dbReference type="Pfam" id="PF14370">
    <property type="entry name" value="Topo_C_assoc"/>
    <property type="match status" value="1"/>
</dbReference>
<dbReference type="EC" id="5.6.2.1" evidence="7"/>
<accession>A0A8H3ENL0</accession>
<feature type="compositionally biased region" description="Low complexity" evidence="9">
    <location>
        <begin position="123"/>
        <end position="138"/>
    </location>
</feature>
<comment type="caution">
    <text evidence="11">The sequence shown here is derived from an EMBL/GenBank/DDBJ whole genome shotgun (WGS) entry which is preliminary data.</text>
</comment>
<evidence type="ECO:0000259" key="10">
    <source>
        <dbReference type="SMART" id="SM00435"/>
    </source>
</evidence>
<dbReference type="Pfam" id="PF01028">
    <property type="entry name" value="Topoisom_I"/>
    <property type="match status" value="1"/>
</dbReference>
<dbReference type="InterPro" id="IPR025834">
    <property type="entry name" value="TopoI_C_dom"/>
</dbReference>
<evidence type="ECO:0000256" key="4">
    <source>
        <dbReference type="ARBA" id="ARBA00023125"/>
    </source>
</evidence>
<dbReference type="GO" id="GO:0005730">
    <property type="term" value="C:nucleolus"/>
    <property type="evidence" value="ECO:0007669"/>
    <property type="project" value="TreeGrafter"/>
</dbReference>
<evidence type="ECO:0000256" key="9">
    <source>
        <dbReference type="SAM" id="MobiDB-lite"/>
    </source>
</evidence>
<dbReference type="SUPFAM" id="SSF56741">
    <property type="entry name" value="Eukaryotic DNA topoisomerase I, N-terminal DNA-binding fragment"/>
    <property type="match status" value="1"/>
</dbReference>
<dbReference type="InterPro" id="IPR013034">
    <property type="entry name" value="DNA_topo_DNA_db_N_dom1"/>
</dbReference>
<dbReference type="GO" id="GO:0007059">
    <property type="term" value="P:chromosome segregation"/>
    <property type="evidence" value="ECO:0007669"/>
    <property type="project" value="TreeGrafter"/>
</dbReference>
<dbReference type="GO" id="GO:0006260">
    <property type="term" value="P:DNA replication"/>
    <property type="evidence" value="ECO:0007669"/>
    <property type="project" value="TreeGrafter"/>
</dbReference>
<dbReference type="SMART" id="SM00435">
    <property type="entry name" value="TOPEUc"/>
    <property type="match status" value="1"/>
</dbReference>
<reference evidence="11" key="1">
    <citation type="submission" date="2021-03" db="EMBL/GenBank/DDBJ databases">
        <authorList>
            <person name="Tagirdzhanova G."/>
        </authorList>
    </citation>
    <scope>NUCLEOTIDE SEQUENCE</scope>
</reference>
<dbReference type="InterPro" id="IPR014727">
    <property type="entry name" value="TopoI_cat_a/b-sub_euk"/>
</dbReference>
<keyword evidence="8" id="KW-0175">Coiled coil</keyword>
<keyword evidence="4 6" id="KW-0238">DNA-binding</keyword>
<dbReference type="Gene3D" id="2.170.11.10">
    <property type="entry name" value="DNA Topoisomerase I, domain 2"/>
    <property type="match status" value="1"/>
</dbReference>
<dbReference type="CDD" id="cd03488">
    <property type="entry name" value="Topoisomer_IB_N_htopoI_like"/>
    <property type="match status" value="1"/>
</dbReference>
<feature type="active site" description="O-(3'-phospho-DNA)-tyrosine intermediate" evidence="6">
    <location>
        <position position="854"/>
    </location>
</feature>
<dbReference type="Gene3D" id="3.90.15.10">
    <property type="entry name" value="Topoisomerase I, Chain A, domain 3"/>
    <property type="match status" value="1"/>
</dbReference>
<dbReference type="Gene3D" id="1.10.132.10">
    <property type="match status" value="1"/>
</dbReference>
<dbReference type="AlphaFoldDB" id="A0A8H3ENL0"/>
<comment type="function">
    <text evidence="7">Releases the supercoiling and torsional tension of DNA introduced during the DNA replication and transcription by transiently cleaving and rejoining one strand of the DNA duplex. Introduces a single-strand break via transesterification at the specific target site 5'-[CT]CCTTp site in duplex DNA. The scissile phosphodiester is attacked by the catalytic tyrosine of the enzyme, resulting in the formation of a DNA-(3'-phosphotyrosyl)-enzyme intermediate and the expulsion of a 5'-OH DNA strand. The free DNA strand then undergoes passage around the unbroken strand thus removing DNA supercoils. Finally, in the religation step, the DNA 5'-OH attacks the covalent intermediate to expel the active-site tyrosine and restore the DNA phosphodiester backbone.</text>
</comment>
<proteinExistence type="inferred from homology"/>
<feature type="region of interest" description="Disordered" evidence="9">
    <location>
        <begin position="1"/>
        <end position="256"/>
    </location>
</feature>
<dbReference type="FunFam" id="1.10.132.10:FF:000003">
    <property type="entry name" value="DNA topoisomerase I"/>
    <property type="match status" value="1"/>
</dbReference>
<evidence type="ECO:0000256" key="7">
    <source>
        <dbReference type="RuleBase" id="RU365101"/>
    </source>
</evidence>
<dbReference type="PANTHER" id="PTHR10290">
    <property type="entry name" value="DNA TOPOISOMERASE I"/>
    <property type="match status" value="1"/>
</dbReference>
<dbReference type="InterPro" id="IPR014711">
    <property type="entry name" value="TopoI_cat_a-hlx-sub_euk"/>
</dbReference>
<dbReference type="PANTHER" id="PTHR10290:SF3">
    <property type="entry name" value="DNA TOPOISOMERASE 1"/>
    <property type="match status" value="1"/>
</dbReference>
<name>A0A8H3ENL0_9LECA</name>
<dbReference type="GO" id="GO:0003917">
    <property type="term" value="F:DNA topoisomerase type I (single strand cut, ATP-independent) activity"/>
    <property type="evidence" value="ECO:0007669"/>
    <property type="project" value="UniProtKB-UniRule"/>
</dbReference>
<evidence type="ECO:0000313" key="12">
    <source>
        <dbReference type="Proteomes" id="UP000664169"/>
    </source>
</evidence>
<dbReference type="SUPFAM" id="SSF56349">
    <property type="entry name" value="DNA breaking-rejoining enzymes"/>
    <property type="match status" value="1"/>
</dbReference>
<dbReference type="InterPro" id="IPR013499">
    <property type="entry name" value="TopoI_euk"/>
</dbReference>
<feature type="domain" description="DNA topoisomerase I eukaryotic-type" evidence="10">
    <location>
        <begin position="419"/>
        <end position="868"/>
    </location>
</feature>
<keyword evidence="5 6" id="KW-0413">Isomerase</keyword>
<evidence type="ECO:0000313" key="11">
    <source>
        <dbReference type="EMBL" id="CAF9909784.1"/>
    </source>
</evidence>
<feature type="compositionally biased region" description="Basic and acidic residues" evidence="9">
    <location>
        <begin position="153"/>
        <end position="182"/>
    </location>
</feature>
<comment type="catalytic activity">
    <reaction evidence="1 6 7">
        <text>ATP-independent breakage of single-stranded DNA, followed by passage and rejoining.</text>
        <dbReference type="EC" id="5.6.2.1"/>
    </reaction>
</comment>
<feature type="compositionally biased region" description="Basic and acidic residues" evidence="9">
    <location>
        <begin position="205"/>
        <end position="216"/>
    </location>
</feature>
<gene>
    <name evidence="11" type="ORF">GOMPHAMPRED_006865</name>
</gene>
<dbReference type="InterPro" id="IPR051062">
    <property type="entry name" value="Topoisomerase_IB"/>
</dbReference>
<dbReference type="InterPro" id="IPR013500">
    <property type="entry name" value="TopoI_cat_euk"/>
</dbReference>
<dbReference type="InterPro" id="IPR011010">
    <property type="entry name" value="DNA_brk_join_enz"/>
</dbReference>
<feature type="compositionally biased region" description="Polar residues" evidence="9">
    <location>
        <begin position="222"/>
        <end position="231"/>
    </location>
</feature>
<feature type="compositionally biased region" description="Acidic residues" evidence="9">
    <location>
        <begin position="243"/>
        <end position="255"/>
    </location>
</feature>
<dbReference type="InterPro" id="IPR008336">
    <property type="entry name" value="TopoI_DNA-bd_euk"/>
</dbReference>
<feature type="compositionally biased region" description="Basic and acidic residues" evidence="9">
    <location>
        <begin position="27"/>
        <end position="36"/>
    </location>
</feature>
<evidence type="ECO:0000256" key="6">
    <source>
        <dbReference type="PROSITE-ProRule" id="PRU01382"/>
    </source>
</evidence>
<dbReference type="PRINTS" id="PR00416">
    <property type="entry name" value="EUTPISMRASEI"/>
</dbReference>
<dbReference type="InterPro" id="IPR036202">
    <property type="entry name" value="TopoI_DNA-bd_euk_N_sf"/>
</dbReference>
<dbReference type="PROSITE" id="PS52038">
    <property type="entry name" value="TOPO_IB_2"/>
    <property type="match status" value="1"/>
</dbReference>
<sequence>MSSSDDDVPLGHRRVANGVKAEAPFKSAEKISKTLDKAMSVSTPKSTVEPGISIANGPLRRTSDKMDIDKPATNGTLSKRKSRGSIANYKEESESEEAPLSKRHKTNARKVVDSDSDDAPLVSKAIKSSSKSSKPPAIRQTSIGESDDSDVPLETKLKKQKAAIERQSEKEAKIIRAKEKKATPHIANGKKQVNGTKTPAKKAAKVKDESEDDKPLAKKSASKVSKNTTPAKSVKKVSKKTEEDAEAEAEEEEYELPWAKSDGTKKWTTLEHNGVVFPPPYEPLPKNVKLKYDGKSVQLGLEAEEVAGFFGAMLNSTHNVENPTFQKNFFTDFKAIIKKTGGAKDKDGNKVDIKDFAKLNFQDIFNYYDSERERKKALPTAEKKALKAAKDEAEAPYLYCVWDEKKQKVGNFRVEPPGLFRGRGDHPKTGHVKTRVDPEQITLNIGKEAKVPLPPAGHKWKEVKHDNTGTWLAMWQENINGNYKYVMLAANSDVKGQSDYNKFEKARELKKHIDRIRLDYRKDMKSDLMSDRQRATAVYLIDEFALRAGNEKGEDEADTVGCCSLKFEHVTLKPPNIVVFDFLGKDSIRFYNEVEVDGQAFKNLRIFKKNKTDGDEIFDRLTTSSLNKHLSSYMNGLTAKVFRTYNASNTMSKLLRDLQSEGTIPEKMKDYNDANRRVAVLCNHKRTVTAGHAGQMEKLEDKIKGLLYQKWRLKQMLLDLDSKLKKKRGAEFFELPEELDQEWIEEHQAALVEETRQKIEKKFAKENEKLVAEKQKPMKDKELKERLADANELAAKFKKENKTRKVEAEGKGASVEKIDGNLEKMETRIATMKLQAEDKESNKEVALGTSKINYIDPRLTVVFSKKFNVPIEKLFSKTLREKFEWAIKSVDENWEF</sequence>
<comment type="similarity">
    <text evidence="2 6 7">Belongs to the type IB topoisomerase family.</text>
</comment>
<dbReference type="FunFam" id="2.170.11.10:FF:000001">
    <property type="entry name" value="DNA topoisomerase I"/>
    <property type="match status" value="1"/>
</dbReference>
<dbReference type="FunFam" id="3.90.15.10:FF:000002">
    <property type="entry name" value="DNA topoisomerase I"/>
    <property type="match status" value="1"/>
</dbReference>
<keyword evidence="3 6" id="KW-0799">Topoisomerase</keyword>
<dbReference type="GO" id="GO:0006338">
    <property type="term" value="P:chromatin remodeling"/>
    <property type="evidence" value="ECO:0007669"/>
    <property type="project" value="UniProtKB-ARBA"/>
</dbReference>
<evidence type="ECO:0000256" key="8">
    <source>
        <dbReference type="SAM" id="Coils"/>
    </source>
</evidence>
<keyword evidence="12" id="KW-1185">Reference proteome</keyword>
<dbReference type="GO" id="GO:0003677">
    <property type="term" value="F:DNA binding"/>
    <property type="evidence" value="ECO:0007669"/>
    <property type="project" value="UniProtKB-UniRule"/>
</dbReference>
<dbReference type="GO" id="GO:0005694">
    <property type="term" value="C:chromosome"/>
    <property type="evidence" value="ECO:0007669"/>
    <property type="project" value="InterPro"/>
</dbReference>
<dbReference type="Proteomes" id="UP000664169">
    <property type="component" value="Unassembled WGS sequence"/>
</dbReference>
<dbReference type="InterPro" id="IPR048045">
    <property type="entry name" value="Topoisomer_I_DNA-bd"/>
</dbReference>
<evidence type="ECO:0000256" key="3">
    <source>
        <dbReference type="ARBA" id="ARBA00023029"/>
    </source>
</evidence>
<dbReference type="FunFam" id="1.10.10.41:FF:000001">
    <property type="entry name" value="DNA topoisomerase I"/>
    <property type="match status" value="1"/>
</dbReference>
<feature type="coiled-coil region" evidence="8">
    <location>
        <begin position="749"/>
        <end position="842"/>
    </location>
</feature>
<evidence type="ECO:0000256" key="1">
    <source>
        <dbReference type="ARBA" id="ARBA00000213"/>
    </source>
</evidence>
<dbReference type="InterPro" id="IPR001631">
    <property type="entry name" value="TopoI"/>
</dbReference>
<organism evidence="11 12">
    <name type="scientific">Gomphillus americanus</name>
    <dbReference type="NCBI Taxonomy" id="1940652"/>
    <lineage>
        <taxon>Eukaryota</taxon>
        <taxon>Fungi</taxon>
        <taxon>Dikarya</taxon>
        <taxon>Ascomycota</taxon>
        <taxon>Pezizomycotina</taxon>
        <taxon>Lecanoromycetes</taxon>
        <taxon>OSLEUM clade</taxon>
        <taxon>Ostropomycetidae</taxon>
        <taxon>Ostropales</taxon>
        <taxon>Graphidaceae</taxon>
        <taxon>Gomphilloideae</taxon>
        <taxon>Gomphillus</taxon>
    </lineage>
</organism>
<dbReference type="CDD" id="cd00659">
    <property type="entry name" value="Topo_IB_C"/>
    <property type="match status" value="1"/>
</dbReference>
<feature type="compositionally biased region" description="Basic and acidic residues" evidence="9">
    <location>
        <begin position="61"/>
        <end position="70"/>
    </location>
</feature>
<dbReference type="OrthoDB" id="47179at2759"/>
<dbReference type="Gene3D" id="1.10.10.41">
    <property type="entry name" value="Yeast DNA topoisomerase - domain 1"/>
    <property type="match status" value="1"/>
</dbReference>
<dbReference type="EMBL" id="CAJPDQ010000005">
    <property type="protein sequence ID" value="CAF9909784.1"/>
    <property type="molecule type" value="Genomic_DNA"/>
</dbReference>
<protein>
    <recommendedName>
        <fullName evidence="7">DNA topoisomerase I</fullName>
        <ecNumber evidence="7">5.6.2.1</ecNumber>
    </recommendedName>
    <alternativeName>
        <fullName evidence="7">DNA topoisomerase 1</fullName>
    </alternativeName>
</protein>
<dbReference type="InterPro" id="IPR013030">
    <property type="entry name" value="DNA_topo_DNA_db_N_dom2"/>
</dbReference>
<evidence type="ECO:0000256" key="2">
    <source>
        <dbReference type="ARBA" id="ARBA00006645"/>
    </source>
</evidence>
<evidence type="ECO:0000256" key="5">
    <source>
        <dbReference type="ARBA" id="ARBA00023235"/>
    </source>
</evidence>
<dbReference type="GO" id="GO:0006265">
    <property type="term" value="P:DNA topological change"/>
    <property type="evidence" value="ECO:0007669"/>
    <property type="project" value="UniProtKB-UniRule"/>
</dbReference>
<dbReference type="Pfam" id="PF02919">
    <property type="entry name" value="Topoisom_I_N"/>
    <property type="match status" value="1"/>
</dbReference>